<protein>
    <submittedName>
        <fullName evidence="1">Uncharacterized protein</fullName>
    </submittedName>
</protein>
<comment type="caution">
    <text evidence="1">The sequence shown here is derived from an EMBL/GenBank/DDBJ whole genome shotgun (WGS) entry which is preliminary data.</text>
</comment>
<dbReference type="AlphaFoldDB" id="A0A8J3XDB5"/>
<dbReference type="Proteomes" id="UP000622547">
    <property type="component" value="Unassembled WGS sequence"/>
</dbReference>
<dbReference type="EMBL" id="BOOP01000004">
    <property type="protein sequence ID" value="GII36364.1"/>
    <property type="molecule type" value="Genomic_DNA"/>
</dbReference>
<reference evidence="1 2" key="1">
    <citation type="submission" date="2021-01" db="EMBL/GenBank/DDBJ databases">
        <title>Whole genome shotgun sequence of Planotetraspora phitsanulokensis NBRC 104273.</title>
        <authorList>
            <person name="Komaki H."/>
            <person name="Tamura T."/>
        </authorList>
    </citation>
    <scope>NUCLEOTIDE SEQUENCE [LARGE SCALE GENOMIC DNA]</scope>
    <source>
        <strain evidence="1 2">NBRC 104273</strain>
    </source>
</reference>
<organism evidence="1 2">
    <name type="scientific">Planotetraspora phitsanulokensis</name>
    <dbReference type="NCBI Taxonomy" id="575192"/>
    <lineage>
        <taxon>Bacteria</taxon>
        <taxon>Bacillati</taxon>
        <taxon>Actinomycetota</taxon>
        <taxon>Actinomycetes</taxon>
        <taxon>Streptosporangiales</taxon>
        <taxon>Streptosporangiaceae</taxon>
        <taxon>Planotetraspora</taxon>
    </lineage>
</organism>
<keyword evidence="2" id="KW-1185">Reference proteome</keyword>
<gene>
    <name evidence="1" type="ORF">Pph01_13670</name>
</gene>
<accession>A0A8J3XDB5</accession>
<sequence length="105" mass="11412">MVVRTRSPTIGPTWEEALMWGKPRSLAFGSALLTLAIMPIGVSQTAPAGADHFRTMTLQSCQESAAVSTAPKPGAKCWYRCSSHHKLKCCRDRKGHVKCPQVGKC</sequence>
<proteinExistence type="predicted"/>
<evidence type="ECO:0000313" key="1">
    <source>
        <dbReference type="EMBL" id="GII36364.1"/>
    </source>
</evidence>
<evidence type="ECO:0000313" key="2">
    <source>
        <dbReference type="Proteomes" id="UP000622547"/>
    </source>
</evidence>
<name>A0A8J3XDB5_9ACTN</name>